<dbReference type="SUPFAM" id="SSF109604">
    <property type="entry name" value="HD-domain/PDEase-like"/>
    <property type="match status" value="1"/>
</dbReference>
<dbReference type="Pfam" id="PF13487">
    <property type="entry name" value="HD_5"/>
    <property type="match status" value="1"/>
</dbReference>
<dbReference type="STRING" id="1424294.Gferi_20930"/>
<dbReference type="InterPro" id="IPR006675">
    <property type="entry name" value="HDIG_dom"/>
</dbReference>
<dbReference type="KEGG" id="gfe:Gferi_20930"/>
<protein>
    <recommendedName>
        <fullName evidence="1">HD-GYP domain-containing protein</fullName>
    </recommendedName>
</protein>
<dbReference type="Gene3D" id="1.10.3210.10">
    <property type="entry name" value="Hypothetical protein af1432"/>
    <property type="match status" value="1"/>
</dbReference>
<dbReference type="PROSITE" id="PS51832">
    <property type="entry name" value="HD_GYP"/>
    <property type="match status" value="1"/>
</dbReference>
<reference evidence="2 3" key="1">
    <citation type="submission" date="2016-09" db="EMBL/GenBank/DDBJ databases">
        <title>Genomic analysis reveals versatility of anaerobic energy metabolism of Geosporobacter ferrireducens IRF9 of phylum Firmicutes.</title>
        <authorList>
            <person name="Kim S.-J."/>
        </authorList>
    </citation>
    <scope>NUCLEOTIDE SEQUENCE [LARGE SCALE GENOMIC DNA]</scope>
    <source>
        <strain evidence="2 3">IRF9</strain>
    </source>
</reference>
<dbReference type="Proteomes" id="UP000095743">
    <property type="component" value="Chromosome"/>
</dbReference>
<gene>
    <name evidence="2" type="ORF">Gferi_20930</name>
</gene>
<dbReference type="InterPro" id="IPR003607">
    <property type="entry name" value="HD/PDEase_dom"/>
</dbReference>
<sequence>MRKLKVDYIKQGMMVAKNIYDEEGQILLSSGMPLKQSYIEKLKDAGIDEIYIMSEEKENTILQDVISEQARVEAKKLVRETMEKVSVGQALQTEKVLAMVNDLLEELLSQKDILLNLSEIRTVDEYTFGHSVNVSVLSIITGISLGYSRENLKTLGVGALLHDIGKTLVPLAILNKPGALTAEEYGVIQHHAKLGYEVLRKYPQVGEEAALIALTHHERYDGMGYPQGLKCEEVHDYAKIVAIADVYDAMTSDRVYKSKIKPHQAIEYLISMGNHQFDYEIVKNFTRYVASYPIGTMVVLSNGYRGIVSSIDKNFPHRPQIRCLLDPLGIKCSGKSILNLVKHPSITIVDILENIE</sequence>
<organism evidence="2 3">
    <name type="scientific">Geosporobacter ferrireducens</name>
    <dbReference type="NCBI Taxonomy" id="1424294"/>
    <lineage>
        <taxon>Bacteria</taxon>
        <taxon>Bacillati</taxon>
        <taxon>Bacillota</taxon>
        <taxon>Clostridia</taxon>
        <taxon>Peptostreptococcales</taxon>
        <taxon>Thermotaleaceae</taxon>
        <taxon>Geosporobacter</taxon>
    </lineage>
</organism>
<dbReference type="NCBIfam" id="TIGR00277">
    <property type="entry name" value="HDIG"/>
    <property type="match status" value="1"/>
</dbReference>
<evidence type="ECO:0000313" key="3">
    <source>
        <dbReference type="Proteomes" id="UP000095743"/>
    </source>
</evidence>
<name>A0A1D8GLK3_9FIRM</name>
<dbReference type="EMBL" id="CP017269">
    <property type="protein sequence ID" value="AOT71780.1"/>
    <property type="molecule type" value="Genomic_DNA"/>
</dbReference>
<dbReference type="SMART" id="SM00471">
    <property type="entry name" value="HDc"/>
    <property type="match status" value="1"/>
</dbReference>
<evidence type="ECO:0000313" key="2">
    <source>
        <dbReference type="EMBL" id="AOT71780.1"/>
    </source>
</evidence>
<dbReference type="InterPro" id="IPR037522">
    <property type="entry name" value="HD_GYP_dom"/>
</dbReference>
<keyword evidence="3" id="KW-1185">Reference proteome</keyword>
<dbReference type="RefSeq" id="WP_069979965.1">
    <property type="nucleotide sequence ID" value="NZ_CP017269.1"/>
</dbReference>
<evidence type="ECO:0000259" key="1">
    <source>
        <dbReference type="PROSITE" id="PS51832"/>
    </source>
</evidence>
<dbReference type="PANTHER" id="PTHR43155">
    <property type="entry name" value="CYCLIC DI-GMP PHOSPHODIESTERASE PA4108-RELATED"/>
    <property type="match status" value="1"/>
</dbReference>
<dbReference type="PANTHER" id="PTHR43155:SF2">
    <property type="entry name" value="CYCLIC DI-GMP PHOSPHODIESTERASE PA4108"/>
    <property type="match status" value="1"/>
</dbReference>
<dbReference type="CDD" id="cd00077">
    <property type="entry name" value="HDc"/>
    <property type="match status" value="1"/>
</dbReference>
<feature type="domain" description="HD-GYP" evidence="1">
    <location>
        <begin position="105"/>
        <end position="301"/>
    </location>
</feature>
<accession>A0A1D8GLK3</accession>
<dbReference type="AlphaFoldDB" id="A0A1D8GLK3"/>
<proteinExistence type="predicted"/>